<protein>
    <submittedName>
        <fullName evidence="1">Uncharacterized protein</fullName>
    </submittedName>
</protein>
<evidence type="ECO:0000313" key="2">
    <source>
        <dbReference type="Proteomes" id="UP000027135"/>
    </source>
</evidence>
<reference evidence="1 2" key="1">
    <citation type="journal article" date="2014" name="Nat. Commun.">
        <title>Molecular traces of alternative social organization in a termite genome.</title>
        <authorList>
            <person name="Terrapon N."/>
            <person name="Li C."/>
            <person name="Robertson H.M."/>
            <person name="Ji L."/>
            <person name="Meng X."/>
            <person name="Booth W."/>
            <person name="Chen Z."/>
            <person name="Childers C.P."/>
            <person name="Glastad K.M."/>
            <person name="Gokhale K."/>
            <person name="Gowin J."/>
            <person name="Gronenberg W."/>
            <person name="Hermansen R.A."/>
            <person name="Hu H."/>
            <person name="Hunt B.G."/>
            <person name="Huylmans A.K."/>
            <person name="Khalil S.M."/>
            <person name="Mitchell R.D."/>
            <person name="Munoz-Torres M.C."/>
            <person name="Mustard J.A."/>
            <person name="Pan H."/>
            <person name="Reese J.T."/>
            <person name="Scharf M.E."/>
            <person name="Sun F."/>
            <person name="Vogel H."/>
            <person name="Xiao J."/>
            <person name="Yang W."/>
            <person name="Yang Z."/>
            <person name="Yang Z."/>
            <person name="Zhou J."/>
            <person name="Zhu J."/>
            <person name="Brent C.S."/>
            <person name="Elsik C.G."/>
            <person name="Goodisman M.A."/>
            <person name="Liberles D.A."/>
            <person name="Roe R.M."/>
            <person name="Vargo E.L."/>
            <person name="Vilcinskas A."/>
            <person name="Wang J."/>
            <person name="Bornberg-Bauer E."/>
            <person name="Korb J."/>
            <person name="Zhang G."/>
            <person name="Liebig J."/>
        </authorList>
    </citation>
    <scope>NUCLEOTIDE SEQUENCE [LARGE SCALE GENOMIC DNA]</scope>
    <source>
        <tissue evidence="1">Whole organism</tissue>
    </source>
</reference>
<dbReference type="EMBL" id="KK852760">
    <property type="protein sequence ID" value="KDR17036.1"/>
    <property type="molecule type" value="Genomic_DNA"/>
</dbReference>
<proteinExistence type="predicted"/>
<organism evidence="1 2">
    <name type="scientific">Zootermopsis nevadensis</name>
    <name type="common">Dampwood termite</name>
    <dbReference type="NCBI Taxonomy" id="136037"/>
    <lineage>
        <taxon>Eukaryota</taxon>
        <taxon>Metazoa</taxon>
        <taxon>Ecdysozoa</taxon>
        <taxon>Arthropoda</taxon>
        <taxon>Hexapoda</taxon>
        <taxon>Insecta</taxon>
        <taxon>Pterygota</taxon>
        <taxon>Neoptera</taxon>
        <taxon>Polyneoptera</taxon>
        <taxon>Dictyoptera</taxon>
        <taxon>Blattodea</taxon>
        <taxon>Blattoidea</taxon>
        <taxon>Termitoidae</taxon>
        <taxon>Termopsidae</taxon>
        <taxon>Zootermopsis</taxon>
    </lineage>
</organism>
<evidence type="ECO:0000313" key="1">
    <source>
        <dbReference type="EMBL" id="KDR17036.1"/>
    </source>
</evidence>
<name>A0A067R2B2_ZOONE</name>
<accession>A0A067R2B2</accession>
<sequence>MMQYVPSKIRKKEKSTSLLASFSRMAWELKQLCAASVHTTHIIITIKGELQ</sequence>
<keyword evidence="2" id="KW-1185">Reference proteome</keyword>
<gene>
    <name evidence="1" type="ORF">L798_09246</name>
</gene>
<dbReference type="Proteomes" id="UP000027135">
    <property type="component" value="Unassembled WGS sequence"/>
</dbReference>
<dbReference type="AlphaFoldDB" id="A0A067R2B2"/>
<dbReference type="InParanoid" id="A0A067R2B2"/>